<accession>A0A3S9B3I7</accession>
<feature type="signal peptide" evidence="2">
    <location>
        <begin position="1"/>
        <end position="25"/>
    </location>
</feature>
<dbReference type="Proteomes" id="UP000268192">
    <property type="component" value="Chromosome"/>
</dbReference>
<dbReference type="AlphaFoldDB" id="A0A3S9B3I7"/>
<dbReference type="InterPro" id="IPR003423">
    <property type="entry name" value="OMP_efflux"/>
</dbReference>
<evidence type="ECO:0000256" key="1">
    <source>
        <dbReference type="ARBA" id="ARBA00007613"/>
    </source>
</evidence>
<name>A0A3S9B3I7_9HYPH</name>
<protein>
    <submittedName>
        <fullName evidence="3">TolC family protein</fullName>
    </submittedName>
</protein>
<gene>
    <name evidence="3" type="ORF">D5400_09640</name>
</gene>
<dbReference type="PROSITE" id="PS51257">
    <property type="entry name" value="PROKAR_LIPOPROTEIN"/>
    <property type="match status" value="1"/>
</dbReference>
<dbReference type="KEGG" id="abaw:D5400_09640"/>
<dbReference type="PANTHER" id="PTHR30203">
    <property type="entry name" value="OUTER MEMBRANE CATION EFFLUX PROTEIN"/>
    <property type="match status" value="1"/>
</dbReference>
<evidence type="ECO:0000256" key="2">
    <source>
        <dbReference type="SAM" id="SignalP"/>
    </source>
</evidence>
<dbReference type="Gene3D" id="1.20.1600.10">
    <property type="entry name" value="Outer membrane efflux proteins (OEP)"/>
    <property type="match status" value="1"/>
</dbReference>
<dbReference type="SUPFAM" id="SSF56954">
    <property type="entry name" value="Outer membrane efflux proteins (OEP)"/>
    <property type="match status" value="1"/>
</dbReference>
<organism evidence="3 4">
    <name type="scientific">Georhizobium profundi</name>
    <dbReference type="NCBI Taxonomy" id="2341112"/>
    <lineage>
        <taxon>Bacteria</taxon>
        <taxon>Pseudomonadati</taxon>
        <taxon>Pseudomonadota</taxon>
        <taxon>Alphaproteobacteria</taxon>
        <taxon>Hyphomicrobiales</taxon>
        <taxon>Rhizobiaceae</taxon>
        <taxon>Georhizobium</taxon>
    </lineage>
</organism>
<sequence>MTRTVTNKVAILILPVFLGGCAATAKEGVYSNAFAGFSSVQATTQAASGKQSVWIQDRQTAETVARQVRDMVHNKTINADTAVQVALLNNKGLQAAYADLGLSATEVWQESMFENPVASIGVLGIGTPELEAFRAVEGMIVNNIFALITRGRRIDLAETEFREAQLNAALATLSLAAETRRAWIEAAAAWERVGYLNQSKAAADAASELAARLGDSGALSKSGQAREHVFYAELAGQTAQARMEARQAKERLSRLMGLWGDDLEYEVPNRLPDLPGSLPEKSTIEADALRHRADLQVASIELEAMAKQYGLTEATRYVTDLGLVAGFETEREIEDGEEEVSTSGQAEIEFVIPIFDTGKARKRQAELNYMRAANLLAEKAVNVRSEARAAYDAYRSSYDIARHYRNNVLPLRTTIEEESLLTYNGMITSTFELLADTRAKINSIMLSLDAKRAFWLAEANLAPTVYGGGSAMAAGAGGGEAAEAEGGGGH</sequence>
<dbReference type="OrthoDB" id="237412at2"/>
<dbReference type="Pfam" id="PF02321">
    <property type="entry name" value="OEP"/>
    <property type="match status" value="1"/>
</dbReference>
<evidence type="ECO:0000313" key="3">
    <source>
        <dbReference type="EMBL" id="AZN71493.1"/>
    </source>
</evidence>
<comment type="similarity">
    <text evidence="1">Belongs to the outer membrane factor (OMF) (TC 1.B.17) family.</text>
</comment>
<reference evidence="3 4" key="1">
    <citation type="submission" date="2018-09" db="EMBL/GenBank/DDBJ databases">
        <title>Marinorhizobium profundi gen. nov., sp. nov., isolated from a deep-sea sediment sample from the New Britain Trench and proposal of Marinorhizobiaceae fam. nov. in the order Rhizobiales of the class Alphaproteobacteria.</title>
        <authorList>
            <person name="Cao J."/>
        </authorList>
    </citation>
    <scope>NUCLEOTIDE SEQUENCE [LARGE SCALE GENOMIC DNA]</scope>
    <source>
        <strain evidence="3 4">WS11</strain>
    </source>
</reference>
<dbReference type="EMBL" id="CP032509">
    <property type="protein sequence ID" value="AZN71493.1"/>
    <property type="molecule type" value="Genomic_DNA"/>
</dbReference>
<dbReference type="PANTHER" id="PTHR30203:SF24">
    <property type="entry name" value="BLR4935 PROTEIN"/>
    <property type="match status" value="1"/>
</dbReference>
<dbReference type="InterPro" id="IPR010131">
    <property type="entry name" value="MdtP/NodT-like"/>
</dbReference>
<dbReference type="RefSeq" id="WP_126009805.1">
    <property type="nucleotide sequence ID" value="NZ_CP032509.1"/>
</dbReference>
<proteinExistence type="inferred from homology"/>
<feature type="chain" id="PRO_5019384192" evidence="2">
    <location>
        <begin position="26"/>
        <end position="490"/>
    </location>
</feature>
<evidence type="ECO:0000313" key="4">
    <source>
        <dbReference type="Proteomes" id="UP000268192"/>
    </source>
</evidence>
<keyword evidence="2" id="KW-0732">Signal</keyword>
<keyword evidence="4" id="KW-1185">Reference proteome</keyword>
<dbReference type="GO" id="GO:0015562">
    <property type="term" value="F:efflux transmembrane transporter activity"/>
    <property type="evidence" value="ECO:0007669"/>
    <property type="project" value="InterPro"/>
</dbReference>